<sequence length="68" mass="6877">MAGARLSISGPIAAAVTDLKLGNLAGLRALQGGEIGKAQAGSDFARSGHFRRYDRGLSGGPPFSLCSC</sequence>
<evidence type="ECO:0000313" key="2">
    <source>
        <dbReference type="Proteomes" id="UP000245698"/>
    </source>
</evidence>
<reference evidence="2" key="1">
    <citation type="submission" date="2016-12" db="EMBL/GenBank/DDBJ databases">
        <authorList>
            <person name="Brunel B."/>
        </authorList>
    </citation>
    <scope>NUCLEOTIDE SEQUENCE [LARGE SCALE GENOMIC DNA]</scope>
</reference>
<dbReference type="Proteomes" id="UP000245698">
    <property type="component" value="Unassembled WGS sequence"/>
</dbReference>
<dbReference type="AlphaFoldDB" id="A0A2P9AMU9"/>
<name>A0A2P9AMU9_9HYPH</name>
<organism evidence="1 2">
    <name type="scientific">Mesorhizobium delmotii</name>
    <dbReference type="NCBI Taxonomy" id="1631247"/>
    <lineage>
        <taxon>Bacteria</taxon>
        <taxon>Pseudomonadati</taxon>
        <taxon>Pseudomonadota</taxon>
        <taxon>Alphaproteobacteria</taxon>
        <taxon>Hyphomicrobiales</taxon>
        <taxon>Phyllobacteriaceae</taxon>
        <taxon>Mesorhizobium</taxon>
    </lineage>
</organism>
<evidence type="ECO:0000313" key="1">
    <source>
        <dbReference type="EMBL" id="SJM32458.1"/>
    </source>
</evidence>
<proteinExistence type="predicted"/>
<gene>
    <name evidence="1" type="ORF">BQ8482_290053</name>
</gene>
<dbReference type="EMBL" id="FUIG01000036">
    <property type="protein sequence ID" value="SJM32458.1"/>
    <property type="molecule type" value="Genomic_DNA"/>
</dbReference>
<keyword evidence="2" id="KW-1185">Reference proteome</keyword>
<protein>
    <submittedName>
        <fullName evidence="1">Uncharacterized protein</fullName>
    </submittedName>
</protein>
<accession>A0A2P9AMU9</accession>